<dbReference type="Pfam" id="PF13560">
    <property type="entry name" value="HTH_31"/>
    <property type="match status" value="1"/>
</dbReference>
<dbReference type="Proteomes" id="UP000318405">
    <property type="component" value="Unassembled WGS sequence"/>
</dbReference>
<dbReference type="PROSITE" id="PS50943">
    <property type="entry name" value="HTH_CROC1"/>
    <property type="match status" value="1"/>
</dbReference>
<dbReference type="PANTHER" id="PTHR46797">
    <property type="entry name" value="HTH-TYPE TRANSCRIPTIONAL REGULATOR"/>
    <property type="match status" value="1"/>
</dbReference>
<dbReference type="GO" id="GO:0005829">
    <property type="term" value="C:cytosol"/>
    <property type="evidence" value="ECO:0007669"/>
    <property type="project" value="TreeGrafter"/>
</dbReference>
<dbReference type="Gene3D" id="1.10.260.40">
    <property type="entry name" value="lambda repressor-like DNA-binding domains"/>
    <property type="match status" value="1"/>
</dbReference>
<evidence type="ECO:0000256" key="1">
    <source>
        <dbReference type="ARBA" id="ARBA00023125"/>
    </source>
</evidence>
<sequence>MLQLDDCFISMEIRMHIGAAIRHTRETLRLKLEMVALDAGFDPGNLSRIETGRQNPSIPRLEAIAKAMDVTVADLYALVEPPRTLVSAPGGSPLNARGRTLDNSEWVQLRCAFEGLDARRRHLTLEFMQMLNRLQGEERDAAAGAEAAFTQAPARRAAAKTVAPLAAANDAATSAS</sequence>
<dbReference type="GO" id="GO:0003677">
    <property type="term" value="F:DNA binding"/>
    <property type="evidence" value="ECO:0007669"/>
    <property type="project" value="UniProtKB-KW"/>
</dbReference>
<dbReference type="CDD" id="cd00093">
    <property type="entry name" value="HTH_XRE"/>
    <property type="match status" value="1"/>
</dbReference>
<dbReference type="InterPro" id="IPR050807">
    <property type="entry name" value="TransReg_Diox_bact_type"/>
</dbReference>
<accession>A0A556ABK0</accession>
<gene>
    <name evidence="3" type="ORF">FOZ76_20665</name>
</gene>
<dbReference type="InterPro" id="IPR001387">
    <property type="entry name" value="Cro/C1-type_HTH"/>
</dbReference>
<organism evidence="3 4">
    <name type="scientific">Verticiella sediminum</name>
    <dbReference type="NCBI Taxonomy" id="1247510"/>
    <lineage>
        <taxon>Bacteria</taxon>
        <taxon>Pseudomonadati</taxon>
        <taxon>Pseudomonadota</taxon>
        <taxon>Betaproteobacteria</taxon>
        <taxon>Burkholderiales</taxon>
        <taxon>Alcaligenaceae</taxon>
        <taxon>Verticiella</taxon>
    </lineage>
</organism>
<dbReference type="AlphaFoldDB" id="A0A556ABK0"/>
<comment type="caution">
    <text evidence="3">The sequence shown here is derived from an EMBL/GenBank/DDBJ whole genome shotgun (WGS) entry which is preliminary data.</text>
</comment>
<keyword evidence="4" id="KW-1185">Reference proteome</keyword>
<reference evidence="3 4" key="1">
    <citation type="submission" date="2019-07" db="EMBL/GenBank/DDBJ databases">
        <title>Qingshengfaniella alkalisoli gen. nov., sp. nov., isolated from saline soil.</title>
        <authorList>
            <person name="Xu L."/>
            <person name="Huang X.-X."/>
            <person name="Sun J.-Q."/>
        </authorList>
    </citation>
    <scope>NUCLEOTIDE SEQUENCE [LARGE SCALE GENOMIC DNA]</scope>
    <source>
        <strain evidence="3 4">DSM 27279</strain>
    </source>
</reference>
<evidence type="ECO:0000313" key="4">
    <source>
        <dbReference type="Proteomes" id="UP000318405"/>
    </source>
</evidence>
<dbReference type="GO" id="GO:0003700">
    <property type="term" value="F:DNA-binding transcription factor activity"/>
    <property type="evidence" value="ECO:0007669"/>
    <property type="project" value="TreeGrafter"/>
</dbReference>
<feature type="domain" description="HTH cro/C1-type" evidence="2">
    <location>
        <begin position="21"/>
        <end position="75"/>
    </location>
</feature>
<dbReference type="SMART" id="SM00530">
    <property type="entry name" value="HTH_XRE"/>
    <property type="match status" value="1"/>
</dbReference>
<dbReference type="PANTHER" id="PTHR46797:SF1">
    <property type="entry name" value="METHYLPHOSPHONATE SYNTHASE"/>
    <property type="match status" value="1"/>
</dbReference>
<evidence type="ECO:0000259" key="2">
    <source>
        <dbReference type="PROSITE" id="PS50943"/>
    </source>
</evidence>
<dbReference type="InterPro" id="IPR010982">
    <property type="entry name" value="Lambda_DNA-bd_dom_sf"/>
</dbReference>
<dbReference type="SUPFAM" id="SSF47413">
    <property type="entry name" value="lambda repressor-like DNA-binding domains"/>
    <property type="match status" value="1"/>
</dbReference>
<proteinExistence type="predicted"/>
<dbReference type="OrthoDB" id="7025825at2"/>
<dbReference type="EMBL" id="VLTJ01000039">
    <property type="protein sequence ID" value="TSH90250.1"/>
    <property type="molecule type" value="Genomic_DNA"/>
</dbReference>
<protein>
    <submittedName>
        <fullName evidence="3">Helix-turn-helix transcriptional regulator</fullName>
    </submittedName>
</protein>
<keyword evidence="1" id="KW-0238">DNA-binding</keyword>
<name>A0A556ABK0_9BURK</name>
<evidence type="ECO:0000313" key="3">
    <source>
        <dbReference type="EMBL" id="TSH90250.1"/>
    </source>
</evidence>